<accession>A0A9W9F820</accession>
<evidence type="ECO:0000256" key="1">
    <source>
        <dbReference type="SAM" id="Phobius"/>
    </source>
</evidence>
<dbReference type="OrthoDB" id="6730379at2759"/>
<dbReference type="AlphaFoldDB" id="A0A9W9F820"/>
<keyword evidence="1" id="KW-0812">Transmembrane</keyword>
<dbReference type="EMBL" id="JAPQKI010000006">
    <property type="protein sequence ID" value="KAJ5095246.1"/>
    <property type="molecule type" value="Genomic_DNA"/>
</dbReference>
<name>A0A9W9F820_9EURO</name>
<gene>
    <name evidence="2" type="ORF">N7532_007537</name>
</gene>
<keyword evidence="1" id="KW-0472">Membrane</keyword>
<dbReference type="GeneID" id="81359009"/>
<protein>
    <submittedName>
        <fullName evidence="2">MFS allantoate transporter</fullName>
    </submittedName>
</protein>
<dbReference type="Proteomes" id="UP001149074">
    <property type="component" value="Unassembled WGS sequence"/>
</dbReference>
<evidence type="ECO:0000313" key="3">
    <source>
        <dbReference type="Proteomes" id="UP001149074"/>
    </source>
</evidence>
<sequence length="88" mass="9378">MISCYISGIIAFRLLYGIPVKPSTLGSHLAAIYFIPIVATSGGLMYALLAANIVGYTKNTVTGTLFFSAYYVAKIVSPHTFLASEAPK</sequence>
<organism evidence="2 3">
    <name type="scientific">Penicillium argentinense</name>
    <dbReference type="NCBI Taxonomy" id="1131581"/>
    <lineage>
        <taxon>Eukaryota</taxon>
        <taxon>Fungi</taxon>
        <taxon>Dikarya</taxon>
        <taxon>Ascomycota</taxon>
        <taxon>Pezizomycotina</taxon>
        <taxon>Eurotiomycetes</taxon>
        <taxon>Eurotiomycetidae</taxon>
        <taxon>Eurotiales</taxon>
        <taxon>Aspergillaceae</taxon>
        <taxon>Penicillium</taxon>
    </lineage>
</organism>
<evidence type="ECO:0000313" key="2">
    <source>
        <dbReference type="EMBL" id="KAJ5095246.1"/>
    </source>
</evidence>
<feature type="transmembrane region" description="Helical" evidence="1">
    <location>
        <begin position="27"/>
        <end position="49"/>
    </location>
</feature>
<reference evidence="2" key="2">
    <citation type="journal article" date="2023" name="IMA Fungus">
        <title>Comparative genomic study of the Penicillium genus elucidates a diverse pangenome and 15 lateral gene transfer events.</title>
        <authorList>
            <person name="Petersen C."/>
            <person name="Sorensen T."/>
            <person name="Nielsen M.R."/>
            <person name="Sondergaard T.E."/>
            <person name="Sorensen J.L."/>
            <person name="Fitzpatrick D.A."/>
            <person name="Frisvad J.C."/>
            <person name="Nielsen K.L."/>
        </authorList>
    </citation>
    <scope>NUCLEOTIDE SEQUENCE</scope>
    <source>
        <strain evidence="2">IBT 30761</strain>
    </source>
</reference>
<keyword evidence="3" id="KW-1185">Reference proteome</keyword>
<dbReference type="RefSeq" id="XP_056473396.1">
    <property type="nucleotide sequence ID" value="XM_056620030.1"/>
</dbReference>
<keyword evidence="1" id="KW-1133">Transmembrane helix</keyword>
<comment type="caution">
    <text evidence="2">The sequence shown here is derived from an EMBL/GenBank/DDBJ whole genome shotgun (WGS) entry which is preliminary data.</text>
</comment>
<proteinExistence type="predicted"/>
<reference evidence="2" key="1">
    <citation type="submission" date="2022-11" db="EMBL/GenBank/DDBJ databases">
        <authorList>
            <person name="Petersen C."/>
        </authorList>
    </citation>
    <scope>NUCLEOTIDE SEQUENCE</scope>
    <source>
        <strain evidence="2">IBT 30761</strain>
    </source>
</reference>